<dbReference type="SUPFAM" id="SSF47807">
    <property type="entry name" value="5' to 3' exonuclease, C-terminal subdomain"/>
    <property type="match status" value="1"/>
</dbReference>
<dbReference type="InterPro" id="IPR006086">
    <property type="entry name" value="XPG-I_dom"/>
</dbReference>
<feature type="compositionally biased region" description="Polar residues" evidence="1">
    <location>
        <begin position="694"/>
        <end position="709"/>
    </location>
</feature>
<dbReference type="GO" id="GO:0006281">
    <property type="term" value="P:DNA repair"/>
    <property type="evidence" value="ECO:0007669"/>
    <property type="project" value="UniProtKB-ARBA"/>
</dbReference>
<protein>
    <recommendedName>
        <fullName evidence="2">XPG-I domain-containing protein</fullName>
    </recommendedName>
</protein>
<dbReference type="GO" id="GO:0017108">
    <property type="term" value="F:5'-flap endonuclease activity"/>
    <property type="evidence" value="ECO:0007669"/>
    <property type="project" value="TreeGrafter"/>
</dbReference>
<comment type="caution">
    <text evidence="3">The sequence shown here is derived from an EMBL/GenBank/DDBJ whole genome shotgun (WGS) entry which is preliminary data.</text>
</comment>
<dbReference type="AlphaFoldDB" id="A0A9P6DG83"/>
<feature type="compositionally biased region" description="Acidic residues" evidence="1">
    <location>
        <begin position="471"/>
        <end position="490"/>
    </location>
</feature>
<proteinExistence type="predicted"/>
<dbReference type="Pfam" id="PF18380">
    <property type="entry name" value="GEN1_C"/>
    <property type="match status" value="1"/>
</dbReference>
<sequence>MGVAGLWDILRPASKVRSLTEVAVVEGFESNANGMRGFRVGIDASIWFFHANYGKEGENPELRTLFFRCATLLRSPFLPLFVFDGPKRPGFKRGKRINTSSHKLTTGMKAIIEAFGFEWRTAPGEAEAELAYLNRVGVIDAILSDDVDTFLFGATMVIRNSSNTLSGNKSNPILNSDGRDDKNHSAVYLLSDIKSHPSIGIDRGGFILIGLMRGGDYHQAGVSRCGPIIAHGLARAGFGESLYQAAQNLSQQDLIHFLDDWRNELRHELRTNSQGYLGKKFVALSKSITNDFPNLEVLDSYVNPITSESMGRTIEMNRPRWEKDPDLGKLAETCEFYFEWGYKEAIVKRFRTVIWPSVTLRILRRAVLVAEEEKARSSRFTTNVPSTPRKQRPDTSVSSPIGTPSKMITKHFSSLKLADEDDNASNLVVKIHSQRRHPSTDKILEYRLEVAPAHLVRLTEAGVKGIRRPDDADEWASEDPGDEDDEDDEEGGKKKGPKKPPPPPDSHIRVWMPASIVALAEPEVVEAYEETKRKKAEKKANKGRKTTSTSKAASGTKTKATTKAKPAPAASRRKKAPVADEEEEEDDIRLQLANLREEEEESSDDALPIHAPPLKRTIAPATASMTTSSAQLDLGLKSFFTTQKLGTSSQDKVKEAPMRNSSTSQRSPNSLPTKVVDLTSRTRHATTSNHRRSATTSSSQYRLQPTMMSAKSLFLSDSEDEPGNSNQPPPKFDIAPSKAKVPPRTLKSPYISAPSPMPTPTSFPLDQIAGFSIPNKALSSSYTHPAASSSRRKIVTISDSDESDPRPNVRKSPRKSVKHASPHSGSRTQKRALDARERPSSPSPMRSSQVSGTSSAASESWRTAIPSLPKSHHRAIEILEISSDDEPPVDLEKVPPLLAARARAQKANLKAQNRAAKEKGATKSVSSDIIDLT</sequence>
<feature type="region of interest" description="Disordered" evidence="1">
    <location>
        <begin position="641"/>
        <end position="869"/>
    </location>
</feature>
<keyword evidence="4" id="KW-1185">Reference proteome</keyword>
<feature type="compositionally biased region" description="Basic residues" evidence="1">
    <location>
        <begin position="533"/>
        <end position="545"/>
    </location>
</feature>
<dbReference type="SMART" id="SM00484">
    <property type="entry name" value="XPGI"/>
    <property type="match status" value="1"/>
</dbReference>
<dbReference type="SUPFAM" id="SSF88723">
    <property type="entry name" value="PIN domain-like"/>
    <property type="match status" value="1"/>
</dbReference>
<accession>A0A9P6DG83</accession>
<gene>
    <name evidence="3" type="ORF">BDN71DRAFT_858492</name>
</gene>
<dbReference type="PANTHER" id="PTHR11081:SF75">
    <property type="entry name" value="ENDONUCLEASE, PUTATIVE (AFU_ORTHOLOGUE AFUA_3G13260)-RELATED"/>
    <property type="match status" value="1"/>
</dbReference>
<dbReference type="InterPro" id="IPR036279">
    <property type="entry name" value="5-3_exonuclease_C_sf"/>
</dbReference>
<name>A0A9P6DG83_PLEER</name>
<dbReference type="PRINTS" id="PR00853">
    <property type="entry name" value="XPGRADSUPER"/>
</dbReference>
<feature type="compositionally biased region" description="Basic residues" evidence="1">
    <location>
        <begin position="681"/>
        <end position="693"/>
    </location>
</feature>
<evidence type="ECO:0000313" key="4">
    <source>
        <dbReference type="Proteomes" id="UP000807025"/>
    </source>
</evidence>
<dbReference type="PANTHER" id="PTHR11081">
    <property type="entry name" value="FLAP ENDONUCLEASE FAMILY MEMBER"/>
    <property type="match status" value="1"/>
</dbReference>
<feature type="region of interest" description="Disordered" evidence="1">
    <location>
        <begin position="377"/>
        <end position="406"/>
    </location>
</feature>
<dbReference type="GO" id="GO:0008821">
    <property type="term" value="F:crossover junction DNA endonuclease activity"/>
    <property type="evidence" value="ECO:0007669"/>
    <property type="project" value="InterPro"/>
</dbReference>
<dbReference type="Proteomes" id="UP000807025">
    <property type="component" value="Unassembled WGS sequence"/>
</dbReference>
<feature type="compositionally biased region" description="Polar residues" evidence="1">
    <location>
        <begin position="378"/>
        <end position="402"/>
    </location>
</feature>
<dbReference type="Pfam" id="PF00867">
    <property type="entry name" value="XPG_I"/>
    <property type="match status" value="1"/>
</dbReference>
<feature type="compositionally biased region" description="Basic residues" evidence="1">
    <location>
        <begin position="808"/>
        <end position="821"/>
    </location>
</feature>
<evidence type="ECO:0000256" key="1">
    <source>
        <dbReference type="SAM" id="MobiDB-lite"/>
    </source>
</evidence>
<feature type="region of interest" description="Disordered" evidence="1">
    <location>
        <begin position="909"/>
        <end position="933"/>
    </location>
</feature>
<reference evidence="3" key="1">
    <citation type="submission" date="2020-11" db="EMBL/GenBank/DDBJ databases">
        <authorList>
            <consortium name="DOE Joint Genome Institute"/>
            <person name="Ahrendt S."/>
            <person name="Riley R."/>
            <person name="Andreopoulos W."/>
            <person name="Labutti K."/>
            <person name="Pangilinan J."/>
            <person name="Ruiz-Duenas F.J."/>
            <person name="Barrasa J.M."/>
            <person name="Sanchez-Garcia M."/>
            <person name="Camarero S."/>
            <person name="Miyauchi S."/>
            <person name="Serrano A."/>
            <person name="Linde D."/>
            <person name="Babiker R."/>
            <person name="Drula E."/>
            <person name="Ayuso-Fernandez I."/>
            <person name="Pacheco R."/>
            <person name="Padilla G."/>
            <person name="Ferreira P."/>
            <person name="Barriuso J."/>
            <person name="Kellner H."/>
            <person name="Castanera R."/>
            <person name="Alfaro M."/>
            <person name="Ramirez L."/>
            <person name="Pisabarro A.G."/>
            <person name="Kuo A."/>
            <person name="Tritt A."/>
            <person name="Lipzen A."/>
            <person name="He G."/>
            <person name="Yan M."/>
            <person name="Ng V."/>
            <person name="Cullen D."/>
            <person name="Martin F."/>
            <person name="Rosso M.-N."/>
            <person name="Henrissat B."/>
            <person name="Hibbett D."/>
            <person name="Martinez A.T."/>
            <person name="Grigoriev I.V."/>
        </authorList>
    </citation>
    <scope>NUCLEOTIDE SEQUENCE</scope>
    <source>
        <strain evidence="3">ATCC 90797</strain>
    </source>
</reference>
<dbReference type="InterPro" id="IPR037316">
    <property type="entry name" value="Yen1_H3TH"/>
</dbReference>
<dbReference type="CDD" id="cd09906">
    <property type="entry name" value="H3TH_YEN1"/>
    <property type="match status" value="1"/>
</dbReference>
<evidence type="ECO:0000259" key="2">
    <source>
        <dbReference type="SMART" id="SM00484"/>
    </source>
</evidence>
<dbReference type="OrthoDB" id="2959108at2759"/>
<evidence type="ECO:0000313" key="3">
    <source>
        <dbReference type="EMBL" id="KAF9495593.1"/>
    </source>
</evidence>
<feature type="compositionally biased region" description="Low complexity" evidence="1">
    <location>
        <begin position="546"/>
        <end position="570"/>
    </location>
</feature>
<feature type="domain" description="XPG-I" evidence="2">
    <location>
        <begin position="113"/>
        <end position="193"/>
    </location>
</feature>
<feature type="region of interest" description="Disordered" evidence="1">
    <location>
        <begin position="468"/>
        <end position="508"/>
    </location>
</feature>
<dbReference type="InterPro" id="IPR006084">
    <property type="entry name" value="XPG/Rad2"/>
</dbReference>
<dbReference type="Gene3D" id="3.40.50.1010">
    <property type="entry name" value="5'-nuclease"/>
    <property type="match status" value="1"/>
</dbReference>
<dbReference type="InterPro" id="IPR029060">
    <property type="entry name" value="PIN-like_dom_sf"/>
</dbReference>
<feature type="compositionally biased region" description="Polar residues" evidence="1">
    <location>
        <begin position="659"/>
        <end position="672"/>
    </location>
</feature>
<feature type="region of interest" description="Disordered" evidence="1">
    <location>
        <begin position="532"/>
        <end position="627"/>
    </location>
</feature>
<organism evidence="3 4">
    <name type="scientific">Pleurotus eryngii</name>
    <name type="common">Boletus of the steppes</name>
    <dbReference type="NCBI Taxonomy" id="5323"/>
    <lineage>
        <taxon>Eukaryota</taxon>
        <taxon>Fungi</taxon>
        <taxon>Dikarya</taxon>
        <taxon>Basidiomycota</taxon>
        <taxon>Agaricomycotina</taxon>
        <taxon>Agaricomycetes</taxon>
        <taxon>Agaricomycetidae</taxon>
        <taxon>Agaricales</taxon>
        <taxon>Pleurotineae</taxon>
        <taxon>Pleurotaceae</taxon>
        <taxon>Pleurotus</taxon>
    </lineage>
</organism>
<dbReference type="CDD" id="cd09870">
    <property type="entry name" value="PIN_YEN1"/>
    <property type="match status" value="1"/>
</dbReference>
<feature type="compositionally biased region" description="Low complexity" evidence="1">
    <location>
        <begin position="843"/>
        <end position="860"/>
    </location>
</feature>
<dbReference type="EMBL" id="MU154560">
    <property type="protein sequence ID" value="KAF9495593.1"/>
    <property type="molecule type" value="Genomic_DNA"/>
</dbReference>
<feature type="compositionally biased region" description="Low complexity" evidence="1">
    <location>
        <begin position="779"/>
        <end position="789"/>
    </location>
</feature>
<feature type="compositionally biased region" description="Polar residues" evidence="1">
    <location>
        <begin position="641"/>
        <end position="650"/>
    </location>
</feature>
<dbReference type="InterPro" id="IPR041177">
    <property type="entry name" value="GEN1_C"/>
</dbReference>